<gene>
    <name evidence="1" type="ORF">HPB50_022746</name>
</gene>
<reference evidence="1" key="1">
    <citation type="submission" date="2020-05" db="EMBL/GenBank/DDBJ databases">
        <title>Large-scale comparative analyses of tick genomes elucidate their genetic diversity and vector capacities.</title>
        <authorList>
            <person name="Jia N."/>
            <person name="Wang J."/>
            <person name="Shi W."/>
            <person name="Du L."/>
            <person name="Sun Y."/>
            <person name="Zhan W."/>
            <person name="Jiang J."/>
            <person name="Wang Q."/>
            <person name="Zhang B."/>
            <person name="Ji P."/>
            <person name="Sakyi L.B."/>
            <person name="Cui X."/>
            <person name="Yuan T."/>
            <person name="Jiang B."/>
            <person name="Yang W."/>
            <person name="Lam T.T.-Y."/>
            <person name="Chang Q."/>
            <person name="Ding S."/>
            <person name="Wang X."/>
            <person name="Zhu J."/>
            <person name="Ruan X."/>
            <person name="Zhao L."/>
            <person name="Wei J."/>
            <person name="Que T."/>
            <person name="Du C."/>
            <person name="Cheng J."/>
            <person name="Dai P."/>
            <person name="Han X."/>
            <person name="Huang E."/>
            <person name="Gao Y."/>
            <person name="Liu J."/>
            <person name="Shao H."/>
            <person name="Ye R."/>
            <person name="Li L."/>
            <person name="Wei W."/>
            <person name="Wang X."/>
            <person name="Wang C."/>
            <person name="Yang T."/>
            <person name="Huo Q."/>
            <person name="Li W."/>
            <person name="Guo W."/>
            <person name="Chen H."/>
            <person name="Zhou L."/>
            <person name="Ni X."/>
            <person name="Tian J."/>
            <person name="Zhou Y."/>
            <person name="Sheng Y."/>
            <person name="Liu T."/>
            <person name="Pan Y."/>
            <person name="Xia L."/>
            <person name="Li J."/>
            <person name="Zhao F."/>
            <person name="Cao W."/>
        </authorList>
    </citation>
    <scope>NUCLEOTIDE SEQUENCE</scope>
    <source>
        <strain evidence="1">Hyas-2018</strain>
    </source>
</reference>
<protein>
    <submittedName>
        <fullName evidence="1">Uncharacterized protein</fullName>
    </submittedName>
</protein>
<name>A0ACB7RQ13_HYAAI</name>
<accession>A0ACB7RQ13</accession>
<organism evidence="1 2">
    <name type="scientific">Hyalomma asiaticum</name>
    <name type="common">Tick</name>
    <dbReference type="NCBI Taxonomy" id="266040"/>
    <lineage>
        <taxon>Eukaryota</taxon>
        <taxon>Metazoa</taxon>
        <taxon>Ecdysozoa</taxon>
        <taxon>Arthropoda</taxon>
        <taxon>Chelicerata</taxon>
        <taxon>Arachnida</taxon>
        <taxon>Acari</taxon>
        <taxon>Parasitiformes</taxon>
        <taxon>Ixodida</taxon>
        <taxon>Ixodoidea</taxon>
        <taxon>Ixodidae</taxon>
        <taxon>Hyalomminae</taxon>
        <taxon>Hyalomma</taxon>
    </lineage>
</organism>
<comment type="caution">
    <text evidence="1">The sequence shown here is derived from an EMBL/GenBank/DDBJ whole genome shotgun (WGS) entry which is preliminary data.</text>
</comment>
<dbReference type="Proteomes" id="UP000821845">
    <property type="component" value="Chromosome 8"/>
</dbReference>
<evidence type="ECO:0000313" key="1">
    <source>
        <dbReference type="EMBL" id="KAH6924718.1"/>
    </source>
</evidence>
<sequence>MSAESQVQAQWPFTKVGPTPVCQLPQRLGRFLKGAVMRRGDGGPPAFSGRAPTKSMKDGGNAPPTWADSKRLLRGRWHSWTSEECINYRSPIDAAALRAGERGHKSRMPAVRSFSISGGTESFPAEVRTRSEVHFEKSCSDRALLRAGREEAAAVQSLPRFDWTYNRRFTPLHPCSTGIGEALPVSTKITSTDSHEADREMKCTDLLNTVHGGSQQKRKNWSSAISQSFLNGKKGLPLNLGKQEDRDRDRVPDNRAIRGPGQDPGRVTPSLFCPNRRELHWLNVSRQPQPHNRRALQTCGKLFQRATPRAFVWFAARPESSEETLASLSPRFQPCATEPSDESYVAPSARQFHVLSSLANRTTEFIWQRTLPHLRALIPKKSGTSGNFIHTFADVTLPDFARRVLSMGLVTYVRQVSRLADGADAESPSSSCTFAPAKGPALGKERGFFWGGVGGGERSSPDSGATAGLRNELIRRARDNHGHRSPPA</sequence>
<evidence type="ECO:0000313" key="2">
    <source>
        <dbReference type="Proteomes" id="UP000821845"/>
    </source>
</evidence>
<dbReference type="EMBL" id="CM023488">
    <property type="protein sequence ID" value="KAH6924718.1"/>
    <property type="molecule type" value="Genomic_DNA"/>
</dbReference>
<proteinExistence type="predicted"/>
<keyword evidence="2" id="KW-1185">Reference proteome</keyword>